<dbReference type="Pfam" id="PF00590">
    <property type="entry name" value="TP_methylase"/>
    <property type="match status" value="1"/>
</dbReference>
<dbReference type="STRING" id="1293036.GCA_001315825_01641"/>
<dbReference type="GO" id="GO:0046026">
    <property type="term" value="F:precorrin-4 C11-methyltransferase activity"/>
    <property type="evidence" value="ECO:0007669"/>
    <property type="project" value="InterPro"/>
</dbReference>
<dbReference type="OrthoDB" id="6633at2157"/>
<reference evidence="7 8" key="1">
    <citation type="submission" date="2018-05" db="EMBL/GenBank/DDBJ databases">
        <title>Complete Genome Sequences of Extremely Thermoacidophilic, Metal-Mobilizing Type-Strain Members of the Archaeal Family Sulfolobaceae: Acidianus brierleyi DSM-1651T, Acidianus sulfidivorans DSM-18786T, Metallosphaera hakonensis DSM-7519T, and Metallosphaera prunae DSM-10039T.</title>
        <authorList>
            <person name="Counts J.A."/>
            <person name="Kelly R.M."/>
        </authorList>
    </citation>
    <scope>NUCLEOTIDE SEQUENCE [LARGE SCALE GENOMIC DNA]</scope>
    <source>
        <strain evidence="7 8">HO1-1</strain>
    </source>
</reference>
<dbReference type="InterPro" id="IPR000878">
    <property type="entry name" value="4pyrrol_Mease"/>
</dbReference>
<dbReference type="InterPro" id="IPR050161">
    <property type="entry name" value="Siro_Cobalamin_biosynth"/>
</dbReference>
<keyword evidence="5" id="KW-0949">S-adenosyl-L-methionine</keyword>
<comment type="similarity">
    <text evidence="1">Belongs to the precorrin methyltransferase family.</text>
</comment>
<dbReference type="AlphaFoldDB" id="A0A2U9IX05"/>
<keyword evidence="3 7" id="KW-0489">Methyltransferase</keyword>
<gene>
    <name evidence="7" type="ORF">DFR87_03215</name>
</gene>
<keyword evidence="2" id="KW-0169">Cobalamin biosynthesis</keyword>
<dbReference type="Gene3D" id="3.40.1010.10">
    <property type="entry name" value="Cobalt-precorrin-4 Transmethylase, Domain 1"/>
    <property type="match status" value="1"/>
</dbReference>
<dbReference type="InterPro" id="IPR014776">
    <property type="entry name" value="4pyrrole_Mease_sub2"/>
</dbReference>
<reference evidence="8" key="3">
    <citation type="submission" date="2020-03" db="EMBL/GenBank/DDBJ databases">
        <title>Sequencing and Assembly of Multiple Reported Metal-Biooxidizing Members of the Extremely Thermoacidophilic Archaeal Family Sulfolobaceae.</title>
        <authorList>
            <person name="Counts J.A."/>
            <person name="Kelly R.M."/>
        </authorList>
    </citation>
    <scope>NUCLEOTIDE SEQUENCE [LARGE SCALE GENOMIC DNA]</scope>
    <source>
        <strain evidence="8">HO1-1</strain>
    </source>
</reference>
<keyword evidence="4 7" id="KW-0808">Transferase</keyword>
<sequence>MGVGPGDPELLTMKAMKRLEDCNLVLYTGSLISEEVKDLFKGKESFDTSSMTMEEIIQKVKEGVSDGKRICIAHDGDPSIYGAISEEIALLGKEGIEAEIVPGVSSFQLSASLLGMELTCPGGPQSIIITRLPQRTKYERKMIVERNSTMVIFLSIHLVRQVQEELLRVFPPDFPAAVVYRAGWKDQLVLKGRISDLEDLVRNYKITKTALIIVSECLRYNGHERSDLYFPGFTHSFRKGRSP</sequence>
<accession>A0A2U9IX05</accession>
<evidence type="ECO:0000313" key="8">
    <source>
        <dbReference type="Proteomes" id="UP000247586"/>
    </source>
</evidence>
<proteinExistence type="inferred from homology"/>
<evidence type="ECO:0000259" key="6">
    <source>
        <dbReference type="Pfam" id="PF00590"/>
    </source>
</evidence>
<dbReference type="GO" id="GO:0009236">
    <property type="term" value="P:cobalamin biosynthetic process"/>
    <property type="evidence" value="ECO:0007669"/>
    <property type="project" value="UniProtKB-KW"/>
</dbReference>
<dbReference type="Proteomes" id="UP000247586">
    <property type="component" value="Chromosome"/>
</dbReference>
<feature type="domain" description="Tetrapyrrole methylase" evidence="6">
    <location>
        <begin position="2"/>
        <end position="197"/>
    </location>
</feature>
<dbReference type="InterPro" id="IPR014777">
    <property type="entry name" value="4pyrrole_Mease_sub1"/>
</dbReference>
<dbReference type="PANTHER" id="PTHR45790:SF4">
    <property type="entry name" value="COBALT-PRECORRIN-4 C(11)-METHYLTRANSFERASE"/>
    <property type="match status" value="1"/>
</dbReference>
<dbReference type="CDD" id="cd11641">
    <property type="entry name" value="Precorrin-4_C11-MT"/>
    <property type="match status" value="1"/>
</dbReference>
<dbReference type="InterPro" id="IPR035996">
    <property type="entry name" value="4pyrrol_Methylase_sf"/>
</dbReference>
<dbReference type="InterPro" id="IPR006362">
    <property type="entry name" value="Cbl_synth_CobM/CibF"/>
</dbReference>
<name>A0A2U9IX05_9CREN</name>
<dbReference type="GO" id="GO:0032259">
    <property type="term" value="P:methylation"/>
    <property type="evidence" value="ECO:0007669"/>
    <property type="project" value="UniProtKB-KW"/>
</dbReference>
<protein>
    <submittedName>
        <fullName evidence="7">Cobalt-precorrin-4 C(11)-methyltransferase</fullName>
    </submittedName>
</protein>
<evidence type="ECO:0000256" key="1">
    <source>
        <dbReference type="ARBA" id="ARBA00005879"/>
    </source>
</evidence>
<evidence type="ECO:0000256" key="3">
    <source>
        <dbReference type="ARBA" id="ARBA00022603"/>
    </source>
</evidence>
<evidence type="ECO:0000256" key="2">
    <source>
        <dbReference type="ARBA" id="ARBA00022573"/>
    </source>
</evidence>
<dbReference type="Gene3D" id="3.30.950.10">
    <property type="entry name" value="Methyltransferase, Cobalt-precorrin-4 Transmethylase, Domain 2"/>
    <property type="match status" value="1"/>
</dbReference>
<dbReference type="PANTHER" id="PTHR45790">
    <property type="entry name" value="SIROHEME SYNTHASE-RELATED"/>
    <property type="match status" value="1"/>
</dbReference>
<dbReference type="EMBL" id="CP029287">
    <property type="protein sequence ID" value="AWS00514.1"/>
    <property type="molecule type" value="Genomic_DNA"/>
</dbReference>
<dbReference type="KEGG" id="mhk:DFR87_03215"/>
<keyword evidence="8" id="KW-1185">Reference proteome</keyword>
<evidence type="ECO:0000313" key="7">
    <source>
        <dbReference type="EMBL" id="AWS00514.1"/>
    </source>
</evidence>
<reference evidence="8" key="2">
    <citation type="submission" date="2020-03" db="EMBL/GenBank/DDBJ databases">
        <title>Complete Genome Sequences of Extremely Thermoacidophilic, Metal-Mobilizing Type-Strain Members of the Archaeal Family Sulfolobaceae: Acidianus brierleyi DSM-1651T, Acidianus sulfidivorans DSM-18786T, Metallosphaera hakonensis DSM-7519T, and Metallosphaera prunae DSM-10039T.</title>
        <authorList>
            <person name="Counts J.A."/>
            <person name="Kelly R.M."/>
        </authorList>
    </citation>
    <scope>NUCLEOTIDE SEQUENCE [LARGE SCALE GENOMIC DNA]</scope>
    <source>
        <strain evidence="8">HO1-1</strain>
    </source>
</reference>
<evidence type="ECO:0000256" key="5">
    <source>
        <dbReference type="ARBA" id="ARBA00022691"/>
    </source>
</evidence>
<dbReference type="SUPFAM" id="SSF53790">
    <property type="entry name" value="Tetrapyrrole methylase"/>
    <property type="match status" value="1"/>
</dbReference>
<organism evidence="7 8">
    <name type="scientific">Metallosphaera hakonensis JCM 8857 = DSM 7519</name>
    <dbReference type="NCBI Taxonomy" id="1293036"/>
    <lineage>
        <taxon>Archaea</taxon>
        <taxon>Thermoproteota</taxon>
        <taxon>Thermoprotei</taxon>
        <taxon>Sulfolobales</taxon>
        <taxon>Sulfolobaceae</taxon>
        <taxon>Metallosphaera</taxon>
    </lineage>
</organism>
<evidence type="ECO:0000256" key="4">
    <source>
        <dbReference type="ARBA" id="ARBA00022679"/>
    </source>
</evidence>